<proteinExistence type="predicted"/>
<accession>A0A2T3FJF0</accession>
<dbReference type="RefSeq" id="WP_106988951.1">
    <property type="nucleotide sequence ID" value="NZ_DAWBWI010000082.1"/>
</dbReference>
<evidence type="ECO:0000256" key="1">
    <source>
        <dbReference type="SAM" id="SignalP"/>
    </source>
</evidence>
<keyword evidence="3" id="KW-1185">Reference proteome</keyword>
<gene>
    <name evidence="2" type="ORF">C7U55_13275</name>
</gene>
<dbReference type="AlphaFoldDB" id="A0A2T3FJF0"/>
<protein>
    <submittedName>
        <fullName evidence="2">Uncharacterized protein</fullName>
    </submittedName>
</protein>
<feature type="chain" id="PRO_5015537746" evidence="1">
    <location>
        <begin position="20"/>
        <end position="120"/>
    </location>
</feature>
<evidence type="ECO:0000313" key="2">
    <source>
        <dbReference type="EMBL" id="PST35416.1"/>
    </source>
</evidence>
<sequence length="120" mass="13842">MKKLIIFLLILMNLTTVTAVNETPKYKIIASSYKQEDIEEMYEVKDKLIQNYKKWVKGVDDVHQVLADHQKAFNAKYYNGLYTIVLGEGKGKTLEGKLQVSYCTSSKEIHKKSWLASMFS</sequence>
<dbReference type="GeneID" id="77472046"/>
<dbReference type="Proteomes" id="UP000241201">
    <property type="component" value="Unassembled WGS sequence"/>
</dbReference>
<reference evidence="3" key="1">
    <citation type="submission" date="2018-03" db="EMBL/GenBank/DDBJ databases">
        <title>Lachnoclostridium SNUG30370 gen.nov., sp.nov., isolated from human faeces.</title>
        <authorList>
            <person name="Seo B."/>
            <person name="Jeon K."/>
            <person name="Ko G."/>
        </authorList>
    </citation>
    <scope>NUCLEOTIDE SEQUENCE [LARGE SCALE GENOMIC DNA]</scope>
    <source>
        <strain evidence="3">SNUG30370</strain>
    </source>
</reference>
<evidence type="ECO:0000313" key="3">
    <source>
        <dbReference type="Proteomes" id="UP000241201"/>
    </source>
</evidence>
<dbReference type="EMBL" id="PYLP01000042">
    <property type="protein sequence ID" value="PST35416.1"/>
    <property type="molecule type" value="Genomic_DNA"/>
</dbReference>
<comment type="caution">
    <text evidence="2">The sequence shown here is derived from an EMBL/GenBank/DDBJ whole genome shotgun (WGS) entry which is preliminary data.</text>
</comment>
<feature type="signal peptide" evidence="1">
    <location>
        <begin position="1"/>
        <end position="19"/>
    </location>
</feature>
<name>A0A2T3FJF0_9FIRM</name>
<keyword evidence="1" id="KW-0732">Signal</keyword>
<organism evidence="2 3">
    <name type="scientific">Faecalibacillus faecis</name>
    <dbReference type="NCBI Taxonomy" id="1982628"/>
    <lineage>
        <taxon>Bacteria</taxon>
        <taxon>Bacillati</taxon>
        <taxon>Bacillota</taxon>
        <taxon>Erysipelotrichia</taxon>
        <taxon>Erysipelotrichales</taxon>
        <taxon>Coprobacillaceae</taxon>
        <taxon>Faecalibacillus</taxon>
    </lineage>
</organism>